<evidence type="ECO:0000313" key="7">
    <source>
        <dbReference type="Proteomes" id="UP000183769"/>
    </source>
</evidence>
<evidence type="ECO:0000256" key="4">
    <source>
        <dbReference type="ARBA" id="ARBA00022833"/>
    </source>
</evidence>
<dbReference type="PROSITE" id="PS00758">
    <property type="entry name" value="ARGE_DAPE_CPG2_1"/>
    <property type="match status" value="1"/>
</dbReference>
<proteinExistence type="predicted"/>
<evidence type="ECO:0000313" key="6">
    <source>
        <dbReference type="EMBL" id="SFP83980.1"/>
    </source>
</evidence>
<dbReference type="InterPro" id="IPR036264">
    <property type="entry name" value="Bact_exopeptidase_dim_dom"/>
</dbReference>
<dbReference type="RefSeq" id="WP_074878933.1">
    <property type="nucleotide sequence ID" value="NZ_FOXI01000010.1"/>
</dbReference>
<dbReference type="GO" id="GO:0046872">
    <property type="term" value="F:metal ion binding"/>
    <property type="evidence" value="ECO:0007669"/>
    <property type="project" value="UniProtKB-KW"/>
</dbReference>
<evidence type="ECO:0000256" key="2">
    <source>
        <dbReference type="ARBA" id="ARBA00022723"/>
    </source>
</evidence>
<dbReference type="EMBL" id="FOXI01000010">
    <property type="protein sequence ID" value="SFP83980.1"/>
    <property type="molecule type" value="Genomic_DNA"/>
</dbReference>
<gene>
    <name evidence="6" type="ORF">SAMN05216277_1107</name>
</gene>
<dbReference type="InterPro" id="IPR002933">
    <property type="entry name" value="Peptidase_M20"/>
</dbReference>
<dbReference type="InterPro" id="IPR011650">
    <property type="entry name" value="Peptidase_M20_dimer"/>
</dbReference>
<dbReference type="InterPro" id="IPR001261">
    <property type="entry name" value="ArgE/DapE_CS"/>
</dbReference>
<organism evidence="6 7">
    <name type="scientific">Halolamina pelagica</name>
    <dbReference type="NCBI Taxonomy" id="699431"/>
    <lineage>
        <taxon>Archaea</taxon>
        <taxon>Methanobacteriati</taxon>
        <taxon>Methanobacteriota</taxon>
        <taxon>Stenosarchaea group</taxon>
        <taxon>Halobacteria</taxon>
        <taxon>Halobacteriales</taxon>
        <taxon>Haloferacaceae</taxon>
    </lineage>
</organism>
<dbReference type="PROSITE" id="PS00759">
    <property type="entry name" value="ARGE_DAPE_CPG2_2"/>
    <property type="match status" value="1"/>
</dbReference>
<accession>A0A1I5TLR8</accession>
<keyword evidence="3" id="KW-0378">Hydrolase</keyword>
<evidence type="ECO:0000256" key="1">
    <source>
        <dbReference type="ARBA" id="ARBA00001947"/>
    </source>
</evidence>
<protein>
    <submittedName>
        <fullName evidence="6">Succinyl-diaminopimelate desuccinylase</fullName>
    </submittedName>
</protein>
<sequence>MPTSSPVDVTTRREALVELALDLLAVDTANPPGDTREVVDLVESWLEPLAVETERFAADPAKPNLLVTVPGERDRTLLFNGHLDTVPYDADEWSFDPGGERVDDRIYGRGATDMKGAVASMLMVLRAYAEGPTPPVTLQFAFVSDEEVGGDAGLPALLDAGKLDADACVIGEPTCNEWRHSVTVADRGSIWLTLSASGTAAHGSRPVLGDNAIDRLYGAVETLRDRFGTVELDLDPAMAAIVDESVEYYAPTMGETTARDLFRYPSINLGVLDGGEAVNSVPQTASAEIDIRLTAGVDTSAILAEIRDCVADCEGITIADVSWSVGTAEPIDGPLVEAVASTAADVTGDRIYRRSATGGGDAKRLRNHDVPTVEFALGTDTVHAVDEYTTVDALLGNAAVYARLPAVWADLVDA</sequence>
<name>A0A1I5TLR8_9EURY</name>
<dbReference type="InterPro" id="IPR050072">
    <property type="entry name" value="Peptidase_M20A"/>
</dbReference>
<dbReference type="OrthoDB" id="24854at2157"/>
<dbReference type="Pfam" id="PF01546">
    <property type="entry name" value="Peptidase_M20"/>
    <property type="match status" value="1"/>
</dbReference>
<dbReference type="GO" id="GO:0016787">
    <property type="term" value="F:hydrolase activity"/>
    <property type="evidence" value="ECO:0007669"/>
    <property type="project" value="UniProtKB-KW"/>
</dbReference>
<dbReference type="SUPFAM" id="SSF55031">
    <property type="entry name" value="Bacterial exopeptidase dimerisation domain"/>
    <property type="match status" value="1"/>
</dbReference>
<comment type="cofactor">
    <cofactor evidence="1">
        <name>Zn(2+)</name>
        <dbReference type="ChEBI" id="CHEBI:29105"/>
    </cofactor>
</comment>
<dbReference type="PANTHER" id="PTHR43808">
    <property type="entry name" value="ACETYLORNITHINE DEACETYLASE"/>
    <property type="match status" value="1"/>
</dbReference>
<dbReference type="Gene3D" id="3.30.70.360">
    <property type="match status" value="1"/>
</dbReference>
<dbReference type="AlphaFoldDB" id="A0A1I5TLR8"/>
<keyword evidence="2" id="KW-0479">Metal-binding</keyword>
<keyword evidence="4" id="KW-0862">Zinc</keyword>
<dbReference type="Gene3D" id="3.40.630.10">
    <property type="entry name" value="Zn peptidases"/>
    <property type="match status" value="1"/>
</dbReference>
<dbReference type="Proteomes" id="UP000183769">
    <property type="component" value="Unassembled WGS sequence"/>
</dbReference>
<dbReference type="PANTHER" id="PTHR43808:SF32">
    <property type="entry name" value="ARGE_DAPE-RELATED DEACYLASE"/>
    <property type="match status" value="1"/>
</dbReference>
<dbReference type="SUPFAM" id="SSF53187">
    <property type="entry name" value="Zn-dependent exopeptidases"/>
    <property type="match status" value="1"/>
</dbReference>
<keyword evidence="7" id="KW-1185">Reference proteome</keyword>
<reference evidence="7" key="1">
    <citation type="submission" date="2016-10" db="EMBL/GenBank/DDBJ databases">
        <authorList>
            <person name="Varghese N."/>
            <person name="Submissions S."/>
        </authorList>
    </citation>
    <scope>NUCLEOTIDE SEQUENCE [LARGE SCALE GENOMIC DNA]</scope>
    <source>
        <strain evidence="7">CGMCC 1.10329</strain>
    </source>
</reference>
<dbReference type="Pfam" id="PF07687">
    <property type="entry name" value="M20_dimer"/>
    <property type="match status" value="1"/>
</dbReference>
<feature type="domain" description="Peptidase M20 dimerisation" evidence="5">
    <location>
        <begin position="185"/>
        <end position="311"/>
    </location>
</feature>
<evidence type="ECO:0000256" key="3">
    <source>
        <dbReference type="ARBA" id="ARBA00022801"/>
    </source>
</evidence>
<evidence type="ECO:0000259" key="5">
    <source>
        <dbReference type="Pfam" id="PF07687"/>
    </source>
</evidence>